<name>A0A1I5R1N9_9BACT</name>
<sequence>MQIILQMKNGENTPYLQKMPVSMSFNGNISIFTAMKKEIFCD</sequence>
<keyword evidence="2" id="KW-1185">Reference proteome</keyword>
<organism evidence="1 2">
    <name type="scientific">Parafilimonas terrae</name>
    <dbReference type="NCBI Taxonomy" id="1465490"/>
    <lineage>
        <taxon>Bacteria</taxon>
        <taxon>Pseudomonadati</taxon>
        <taxon>Bacteroidota</taxon>
        <taxon>Chitinophagia</taxon>
        <taxon>Chitinophagales</taxon>
        <taxon>Chitinophagaceae</taxon>
        <taxon>Parafilimonas</taxon>
    </lineage>
</organism>
<evidence type="ECO:0000313" key="1">
    <source>
        <dbReference type="EMBL" id="SFP52438.1"/>
    </source>
</evidence>
<accession>A0A1I5R1N9</accession>
<protein>
    <submittedName>
        <fullName evidence="1">Uncharacterized protein</fullName>
    </submittedName>
</protein>
<proteinExistence type="predicted"/>
<dbReference type="EMBL" id="FOXQ01000001">
    <property type="protein sequence ID" value="SFP52438.1"/>
    <property type="molecule type" value="Genomic_DNA"/>
</dbReference>
<dbReference type="STRING" id="1465490.SAMN05444277_10124"/>
<dbReference type="Proteomes" id="UP000199031">
    <property type="component" value="Unassembled WGS sequence"/>
</dbReference>
<dbReference type="AlphaFoldDB" id="A0A1I5R1N9"/>
<evidence type="ECO:0000313" key="2">
    <source>
        <dbReference type="Proteomes" id="UP000199031"/>
    </source>
</evidence>
<reference evidence="1 2" key="1">
    <citation type="submission" date="2016-10" db="EMBL/GenBank/DDBJ databases">
        <authorList>
            <person name="de Groot N.N."/>
        </authorList>
    </citation>
    <scope>NUCLEOTIDE SEQUENCE [LARGE SCALE GENOMIC DNA]</scope>
    <source>
        <strain evidence="1 2">DSM 28286</strain>
    </source>
</reference>
<gene>
    <name evidence="1" type="ORF">SAMN05444277_10124</name>
</gene>